<evidence type="ECO:0000313" key="3">
    <source>
        <dbReference type="Proteomes" id="UP000652761"/>
    </source>
</evidence>
<dbReference type="EMBL" id="NMUH01006301">
    <property type="protein sequence ID" value="MQM14951.1"/>
    <property type="molecule type" value="Genomic_DNA"/>
</dbReference>
<feature type="region of interest" description="Disordered" evidence="1">
    <location>
        <begin position="45"/>
        <end position="97"/>
    </location>
</feature>
<reference evidence="2" key="1">
    <citation type="submission" date="2017-07" db="EMBL/GenBank/DDBJ databases">
        <title>Taro Niue Genome Assembly and Annotation.</title>
        <authorList>
            <person name="Atibalentja N."/>
            <person name="Keating K."/>
            <person name="Fields C.J."/>
        </authorList>
    </citation>
    <scope>NUCLEOTIDE SEQUENCE</scope>
    <source>
        <strain evidence="2">Niue_2</strain>
        <tissue evidence="2">Leaf</tissue>
    </source>
</reference>
<evidence type="ECO:0000256" key="1">
    <source>
        <dbReference type="SAM" id="MobiDB-lite"/>
    </source>
</evidence>
<sequence length="97" mass="11057">MPQKLLNNHQSRRNPSKSPRELHQIFAFPARSITATHTRAFPRTPINNQKRWKQTKAEVEGKRGKEEKRLLLSSCPISTGATNRRPHPSPPTEPPMG</sequence>
<comment type="caution">
    <text evidence="2">The sequence shown here is derived from an EMBL/GenBank/DDBJ whole genome shotgun (WGS) entry which is preliminary data.</text>
</comment>
<accession>A0A843X5X3</accession>
<name>A0A843X5X3_COLES</name>
<feature type="compositionally biased region" description="Pro residues" evidence="1">
    <location>
        <begin position="88"/>
        <end position="97"/>
    </location>
</feature>
<feature type="region of interest" description="Disordered" evidence="1">
    <location>
        <begin position="1"/>
        <end position="22"/>
    </location>
</feature>
<keyword evidence="3" id="KW-1185">Reference proteome</keyword>
<protein>
    <submittedName>
        <fullName evidence="2">Uncharacterized protein</fullName>
    </submittedName>
</protein>
<proteinExistence type="predicted"/>
<dbReference type="AlphaFoldDB" id="A0A843X5X3"/>
<evidence type="ECO:0000313" key="2">
    <source>
        <dbReference type="EMBL" id="MQM14951.1"/>
    </source>
</evidence>
<organism evidence="2 3">
    <name type="scientific">Colocasia esculenta</name>
    <name type="common">Wild taro</name>
    <name type="synonym">Arum esculentum</name>
    <dbReference type="NCBI Taxonomy" id="4460"/>
    <lineage>
        <taxon>Eukaryota</taxon>
        <taxon>Viridiplantae</taxon>
        <taxon>Streptophyta</taxon>
        <taxon>Embryophyta</taxon>
        <taxon>Tracheophyta</taxon>
        <taxon>Spermatophyta</taxon>
        <taxon>Magnoliopsida</taxon>
        <taxon>Liliopsida</taxon>
        <taxon>Araceae</taxon>
        <taxon>Aroideae</taxon>
        <taxon>Colocasieae</taxon>
        <taxon>Colocasia</taxon>
    </lineage>
</organism>
<feature type="compositionally biased region" description="Basic and acidic residues" evidence="1">
    <location>
        <begin position="55"/>
        <end position="70"/>
    </location>
</feature>
<dbReference type="Proteomes" id="UP000652761">
    <property type="component" value="Unassembled WGS sequence"/>
</dbReference>
<gene>
    <name evidence="2" type="ORF">Taro_047887</name>
</gene>